<keyword evidence="1" id="KW-0012">Acyltransferase</keyword>
<dbReference type="InterPro" id="IPR047324">
    <property type="entry name" value="LbH_gamma_CA-like"/>
</dbReference>
<accession>A0A517SZE7</accession>
<dbReference type="Pfam" id="PF21711">
    <property type="entry name" value="DCTN5"/>
    <property type="match status" value="1"/>
</dbReference>
<evidence type="ECO:0000313" key="2">
    <source>
        <dbReference type="Proteomes" id="UP000315003"/>
    </source>
</evidence>
<dbReference type="OrthoDB" id="9803036at2"/>
<dbReference type="Gene3D" id="2.160.10.10">
    <property type="entry name" value="Hexapeptide repeat proteins"/>
    <property type="match status" value="1"/>
</dbReference>
<keyword evidence="2" id="KW-1185">Reference proteome</keyword>
<dbReference type="Proteomes" id="UP000315003">
    <property type="component" value="Chromosome"/>
</dbReference>
<proteinExistence type="predicted"/>
<dbReference type="GO" id="GO:0047200">
    <property type="term" value="F:tetrahydrodipicolinate N-acetyltransferase activity"/>
    <property type="evidence" value="ECO:0007669"/>
    <property type="project" value="UniProtKB-EC"/>
</dbReference>
<dbReference type="EMBL" id="CP036272">
    <property type="protein sequence ID" value="QDT61529.1"/>
    <property type="molecule type" value="Genomic_DNA"/>
</dbReference>
<reference evidence="1 2" key="1">
    <citation type="submission" date="2019-02" db="EMBL/GenBank/DDBJ databases">
        <title>Deep-cultivation of Planctomycetes and their phenomic and genomic characterization uncovers novel biology.</title>
        <authorList>
            <person name="Wiegand S."/>
            <person name="Jogler M."/>
            <person name="Boedeker C."/>
            <person name="Pinto D."/>
            <person name="Vollmers J."/>
            <person name="Rivas-Marin E."/>
            <person name="Kohn T."/>
            <person name="Peeters S.H."/>
            <person name="Heuer A."/>
            <person name="Rast P."/>
            <person name="Oberbeckmann S."/>
            <person name="Bunk B."/>
            <person name="Jeske O."/>
            <person name="Meyerdierks A."/>
            <person name="Storesund J.E."/>
            <person name="Kallscheuer N."/>
            <person name="Luecker S."/>
            <person name="Lage O.M."/>
            <person name="Pohl T."/>
            <person name="Merkel B.J."/>
            <person name="Hornburger P."/>
            <person name="Mueller R.-W."/>
            <person name="Bruemmer F."/>
            <person name="Labrenz M."/>
            <person name="Spormann A.M."/>
            <person name="Op den Camp H."/>
            <person name="Overmann J."/>
            <person name="Amann R."/>
            <person name="Jetten M.S.M."/>
            <person name="Mascher T."/>
            <person name="Medema M.H."/>
            <person name="Devos D.P."/>
            <person name="Kaster A.-K."/>
            <person name="Ovreas L."/>
            <person name="Rohde M."/>
            <person name="Galperin M.Y."/>
            <person name="Jogler C."/>
        </authorList>
    </citation>
    <scope>NUCLEOTIDE SEQUENCE [LARGE SCALE GENOMIC DNA]</scope>
    <source>
        <strain evidence="1 2">SV_7m_r</strain>
    </source>
</reference>
<dbReference type="RefSeq" id="WP_145275661.1">
    <property type="nucleotide sequence ID" value="NZ_CP036272.1"/>
</dbReference>
<evidence type="ECO:0000313" key="1">
    <source>
        <dbReference type="EMBL" id="QDT61529.1"/>
    </source>
</evidence>
<dbReference type="CDD" id="cd04645">
    <property type="entry name" value="LbH_gamma_CA_like"/>
    <property type="match status" value="1"/>
</dbReference>
<organism evidence="1 2">
    <name type="scientific">Stieleria bergensis</name>
    <dbReference type="NCBI Taxonomy" id="2528025"/>
    <lineage>
        <taxon>Bacteria</taxon>
        <taxon>Pseudomonadati</taxon>
        <taxon>Planctomycetota</taxon>
        <taxon>Planctomycetia</taxon>
        <taxon>Pirellulales</taxon>
        <taxon>Pirellulaceae</taxon>
        <taxon>Stieleria</taxon>
    </lineage>
</organism>
<name>A0A517SZE7_9BACT</name>
<protein>
    <submittedName>
        <fullName evidence="1">2,3,4,5-tetrahydropyridine-2,6-dicarboxylate N-acetyltransferase</fullName>
        <ecNumber evidence="1">2.3.1.89</ecNumber>
    </submittedName>
</protein>
<gene>
    <name evidence="1" type="primary">dapH</name>
    <name evidence="1" type="ORF">SV7mr_40660</name>
</gene>
<dbReference type="InterPro" id="IPR011004">
    <property type="entry name" value="Trimer_LpxA-like_sf"/>
</dbReference>
<sequence length="174" mass="18366">MSPTPQTSFREDQIASGAFIAHNATVFGDVTIAEKTSVLFQAVIRGDCEQIKLGRGCNVQDHCILHADPGYPCILGDDVTLGHGAIVHGATIENNVLVGMRAVIMNGACIGQGSLIAAGAVITEGMQIPPHSIVAGLPGKIRGQTTDKHQRMIQHAATHYQSLIDSYKQADLGN</sequence>
<dbReference type="AlphaFoldDB" id="A0A517SZE7"/>
<keyword evidence="1" id="KW-0808">Transferase</keyword>
<dbReference type="SUPFAM" id="SSF51161">
    <property type="entry name" value="Trimeric LpxA-like enzymes"/>
    <property type="match status" value="1"/>
</dbReference>
<dbReference type="PANTHER" id="PTHR13061">
    <property type="entry name" value="DYNACTIN SUBUNIT P25"/>
    <property type="match status" value="1"/>
</dbReference>
<dbReference type="EC" id="2.3.1.89" evidence="1"/>
<dbReference type="InterPro" id="IPR050484">
    <property type="entry name" value="Transf_Hexapept/Carb_Anhydrase"/>
</dbReference>
<dbReference type="PANTHER" id="PTHR13061:SF29">
    <property type="entry name" value="GAMMA CARBONIC ANHYDRASE-LIKE 1, MITOCHONDRIAL-RELATED"/>
    <property type="match status" value="1"/>
</dbReference>